<dbReference type="AlphaFoldDB" id="A0AAD9XFE8"/>
<comment type="caution">
    <text evidence="2">The sequence shown here is derived from an EMBL/GenBank/DDBJ whole genome shotgun (WGS) entry which is preliminary data.</text>
</comment>
<protein>
    <recommendedName>
        <fullName evidence="1">RNase H type-1 domain-containing protein</fullName>
    </recommendedName>
</protein>
<evidence type="ECO:0000259" key="1">
    <source>
        <dbReference type="Pfam" id="PF13456"/>
    </source>
</evidence>
<dbReference type="EMBL" id="JANJYI010000002">
    <property type="protein sequence ID" value="KAK2658310.1"/>
    <property type="molecule type" value="Genomic_DNA"/>
</dbReference>
<dbReference type="PANTHER" id="PTHR47723">
    <property type="entry name" value="OS05G0353850 PROTEIN"/>
    <property type="match status" value="1"/>
</dbReference>
<dbReference type="GO" id="GO:0004523">
    <property type="term" value="F:RNA-DNA hybrid ribonuclease activity"/>
    <property type="evidence" value="ECO:0007669"/>
    <property type="project" value="InterPro"/>
</dbReference>
<proteinExistence type="predicted"/>
<evidence type="ECO:0000313" key="3">
    <source>
        <dbReference type="Proteomes" id="UP001280121"/>
    </source>
</evidence>
<dbReference type="InterPro" id="IPR002156">
    <property type="entry name" value="RNaseH_domain"/>
</dbReference>
<dbReference type="Proteomes" id="UP001280121">
    <property type="component" value="Unassembled WGS sequence"/>
</dbReference>
<evidence type="ECO:0000313" key="2">
    <source>
        <dbReference type="EMBL" id="KAK2658310.1"/>
    </source>
</evidence>
<keyword evidence="3" id="KW-1185">Reference proteome</keyword>
<dbReference type="PANTHER" id="PTHR47723:SF21">
    <property type="entry name" value="POLYNUCLEOTIDYL TRANSFERASE, RIBONUCLEASE H-LIKE SUPERFAMILY PROTEIN"/>
    <property type="match status" value="1"/>
</dbReference>
<name>A0AAD9XFE8_9ROSI</name>
<dbReference type="GO" id="GO:0003676">
    <property type="term" value="F:nucleic acid binding"/>
    <property type="evidence" value="ECO:0007669"/>
    <property type="project" value="InterPro"/>
</dbReference>
<reference evidence="2" key="1">
    <citation type="journal article" date="2023" name="Plant J.">
        <title>Genome sequences and population genomics provide insights into the demographic history, inbreeding, and mutation load of two 'living fossil' tree species of Dipteronia.</title>
        <authorList>
            <person name="Feng Y."/>
            <person name="Comes H.P."/>
            <person name="Chen J."/>
            <person name="Zhu S."/>
            <person name="Lu R."/>
            <person name="Zhang X."/>
            <person name="Li P."/>
            <person name="Qiu J."/>
            <person name="Olsen K.M."/>
            <person name="Qiu Y."/>
        </authorList>
    </citation>
    <scope>NUCLEOTIDE SEQUENCE</scope>
    <source>
        <strain evidence="2">KIB01</strain>
    </source>
</reference>
<gene>
    <name evidence="2" type="ORF">Ddye_004843</name>
</gene>
<dbReference type="InterPro" id="IPR053151">
    <property type="entry name" value="RNase_H-like"/>
</dbReference>
<feature type="domain" description="RNase H type-1" evidence="1">
    <location>
        <begin position="2"/>
        <end position="76"/>
    </location>
</feature>
<dbReference type="Pfam" id="PF13456">
    <property type="entry name" value="RVT_3"/>
    <property type="match status" value="1"/>
</dbReference>
<accession>A0AAD9XFE8</accession>
<sequence length="107" mass="11789">MAIRKGLQLALETGLVPASLESDALRVVNLIGSKSVPCSDVGVVIRDILILLENHCFSIIDFVSRLVNKVSHSRAKLVLVHKDEFVWLDEHHLSVESLVLSNSLSSF</sequence>
<organism evidence="2 3">
    <name type="scientific">Dipteronia dyeriana</name>
    <dbReference type="NCBI Taxonomy" id="168575"/>
    <lineage>
        <taxon>Eukaryota</taxon>
        <taxon>Viridiplantae</taxon>
        <taxon>Streptophyta</taxon>
        <taxon>Embryophyta</taxon>
        <taxon>Tracheophyta</taxon>
        <taxon>Spermatophyta</taxon>
        <taxon>Magnoliopsida</taxon>
        <taxon>eudicotyledons</taxon>
        <taxon>Gunneridae</taxon>
        <taxon>Pentapetalae</taxon>
        <taxon>rosids</taxon>
        <taxon>malvids</taxon>
        <taxon>Sapindales</taxon>
        <taxon>Sapindaceae</taxon>
        <taxon>Hippocastanoideae</taxon>
        <taxon>Acereae</taxon>
        <taxon>Dipteronia</taxon>
    </lineage>
</organism>